<name>A0ABD5RYE2_9EURY</name>
<sequence length="63" mass="6486">MDESRLWGGVGVLLAVLGFAVIAPELFEMLGHGLLEPTVLYGIGVAAVAVLTLLALVPSVIRG</sequence>
<evidence type="ECO:0000256" key="1">
    <source>
        <dbReference type="SAM" id="Phobius"/>
    </source>
</evidence>
<keyword evidence="1" id="KW-0812">Transmembrane</keyword>
<dbReference type="AlphaFoldDB" id="A0ABD5RYE2"/>
<feature type="transmembrane region" description="Helical" evidence="1">
    <location>
        <begin position="6"/>
        <end position="27"/>
    </location>
</feature>
<proteinExistence type="predicted"/>
<evidence type="ECO:0000313" key="2">
    <source>
        <dbReference type="EMBL" id="MFC6724038.1"/>
    </source>
</evidence>
<feature type="transmembrane region" description="Helical" evidence="1">
    <location>
        <begin position="39"/>
        <end position="61"/>
    </location>
</feature>
<evidence type="ECO:0008006" key="4">
    <source>
        <dbReference type="Google" id="ProtNLM"/>
    </source>
</evidence>
<reference evidence="2 3" key="1">
    <citation type="journal article" date="2019" name="Int. J. Syst. Evol. Microbiol.">
        <title>The Global Catalogue of Microorganisms (GCM) 10K type strain sequencing project: providing services to taxonomists for standard genome sequencing and annotation.</title>
        <authorList>
            <consortium name="The Broad Institute Genomics Platform"/>
            <consortium name="The Broad Institute Genome Sequencing Center for Infectious Disease"/>
            <person name="Wu L."/>
            <person name="Ma J."/>
        </authorList>
    </citation>
    <scope>NUCLEOTIDE SEQUENCE [LARGE SCALE GENOMIC DNA]</scope>
    <source>
        <strain evidence="2 3">NBRC 111368</strain>
    </source>
</reference>
<accession>A0ABD5RYE2</accession>
<keyword evidence="1" id="KW-0472">Membrane</keyword>
<protein>
    <recommendedName>
        <fullName evidence="4">Cox cluster protein</fullName>
    </recommendedName>
</protein>
<keyword evidence="1" id="KW-1133">Transmembrane helix</keyword>
<gene>
    <name evidence="2" type="ORF">ACFQE1_06545</name>
</gene>
<dbReference type="Proteomes" id="UP001596328">
    <property type="component" value="Unassembled WGS sequence"/>
</dbReference>
<organism evidence="2 3">
    <name type="scientific">Halobium palmae</name>
    <dbReference type="NCBI Taxonomy" id="1776492"/>
    <lineage>
        <taxon>Archaea</taxon>
        <taxon>Methanobacteriati</taxon>
        <taxon>Methanobacteriota</taxon>
        <taxon>Stenosarchaea group</taxon>
        <taxon>Halobacteria</taxon>
        <taxon>Halobacteriales</taxon>
        <taxon>Haloferacaceae</taxon>
        <taxon>Halobium</taxon>
    </lineage>
</organism>
<keyword evidence="3" id="KW-1185">Reference proteome</keyword>
<comment type="caution">
    <text evidence="2">The sequence shown here is derived from an EMBL/GenBank/DDBJ whole genome shotgun (WGS) entry which is preliminary data.</text>
</comment>
<dbReference type="EMBL" id="JBHSWU010000090">
    <property type="protein sequence ID" value="MFC6724038.1"/>
    <property type="molecule type" value="Genomic_DNA"/>
</dbReference>
<evidence type="ECO:0000313" key="3">
    <source>
        <dbReference type="Proteomes" id="UP001596328"/>
    </source>
</evidence>